<evidence type="ECO:0000313" key="2">
    <source>
        <dbReference type="Proteomes" id="UP000005459"/>
    </source>
</evidence>
<dbReference type="STRING" id="768671.ThimaDRAFT_4590"/>
<evidence type="ECO:0000313" key="1">
    <source>
        <dbReference type="EMBL" id="EGV16213.1"/>
    </source>
</evidence>
<dbReference type="RefSeq" id="WP_007195461.1">
    <property type="nucleotide sequence ID" value="NZ_AFWV01000021.1"/>
</dbReference>
<reference evidence="1 2" key="1">
    <citation type="submission" date="2011-06" db="EMBL/GenBank/DDBJ databases">
        <title>The draft genome of Thiocapsa marina 5811.</title>
        <authorList>
            <consortium name="US DOE Joint Genome Institute (JGI-PGF)"/>
            <person name="Lucas S."/>
            <person name="Han J."/>
            <person name="Cheng J.-F."/>
            <person name="Goodwin L."/>
            <person name="Pitluck S."/>
            <person name="Peters L."/>
            <person name="Land M.L."/>
            <person name="Hauser L."/>
            <person name="Vogl K."/>
            <person name="Liu Z."/>
            <person name="Imhoff J."/>
            <person name="Thiel V."/>
            <person name="Frigaard N.-U."/>
            <person name="Bryant D."/>
            <person name="Woyke T.J."/>
        </authorList>
    </citation>
    <scope>NUCLEOTIDE SEQUENCE [LARGE SCALE GENOMIC DNA]</scope>
    <source>
        <strain evidence="1 2">5811</strain>
    </source>
</reference>
<name>F9UI37_9GAMM</name>
<organism evidence="1 2">
    <name type="scientific">Thiocapsa marina 5811</name>
    <dbReference type="NCBI Taxonomy" id="768671"/>
    <lineage>
        <taxon>Bacteria</taxon>
        <taxon>Pseudomonadati</taxon>
        <taxon>Pseudomonadota</taxon>
        <taxon>Gammaproteobacteria</taxon>
        <taxon>Chromatiales</taxon>
        <taxon>Chromatiaceae</taxon>
        <taxon>Thiocapsa</taxon>
    </lineage>
</organism>
<dbReference type="AlphaFoldDB" id="F9UI37"/>
<dbReference type="Proteomes" id="UP000005459">
    <property type="component" value="Unassembled WGS sequence"/>
</dbReference>
<gene>
    <name evidence="1" type="ORF">ThimaDRAFT_4590</name>
</gene>
<dbReference type="OrthoDB" id="134659at2"/>
<accession>F9UI37</accession>
<dbReference type="EMBL" id="AFWV01000021">
    <property type="protein sequence ID" value="EGV16213.1"/>
    <property type="molecule type" value="Genomic_DNA"/>
</dbReference>
<protein>
    <submittedName>
        <fullName evidence="1">Uncharacterized protein</fullName>
    </submittedName>
</protein>
<sequence>MTRLSDLIRVDHSRRDAAIRLDDGLLAHAENLVDAFTPTHSSLAILWNVQKAVLANAPQQRRAMIWHGVYGSGKSHLGVLVGELLRRGMSSKAMHGFLDRLRNLGESKLAEALETTFHASNDADSRPYLVVTLYGSPAPTLQNSLLEGLYQTLISTPGLDPNEIMPKTEFNAALDRLKLILELHPDYRSRPLAHWSIQSAAFNPEELESQLLAFDPDALDAFKSWHPKVSAGALFDPQAFGGMGVTDAFLEAAMVLKREHGFNGIAVIWDEFGYAIENLVTIH</sequence>
<keyword evidence="2" id="KW-1185">Reference proteome</keyword>
<proteinExistence type="predicted"/>